<keyword evidence="2" id="KW-1185">Reference proteome</keyword>
<dbReference type="AlphaFoldDB" id="A0A1U9ZZ93"/>
<name>A0A1U9ZZ93_9ACTN</name>
<dbReference type="KEGG" id="noa:BKM31_18960"/>
<reference evidence="2" key="1">
    <citation type="journal article" date="2017" name="Med. Chem. Commun.">
        <title>Nonomuraea sp. ATCC 55076 harbours the largest actinomycete chromosome to date and the kistamicin biosynthetic gene cluster.</title>
        <authorList>
            <person name="Nazari B."/>
            <person name="Forneris C.C."/>
            <person name="Gibson M.I."/>
            <person name="Moon K."/>
            <person name="Schramma K.R."/>
            <person name="Seyedsayamdost M.R."/>
        </authorList>
    </citation>
    <scope>NUCLEOTIDE SEQUENCE [LARGE SCALE GENOMIC DNA]</scope>
    <source>
        <strain evidence="2">ATCC 55076</strain>
    </source>
</reference>
<proteinExistence type="predicted"/>
<gene>
    <name evidence="1" type="ORF">BKM31_18960</name>
</gene>
<accession>A0A1U9ZZ93</accession>
<evidence type="ECO:0000313" key="1">
    <source>
        <dbReference type="EMBL" id="AQZ63265.1"/>
    </source>
</evidence>
<sequence>MYELKVTDMAVLLSSTRVTNDPLSETYFVRAADALGLHRTDGEHACVACAGTWPCPPALAAAFMLDLHTS</sequence>
<dbReference type="EMBL" id="CP017717">
    <property type="protein sequence ID" value="AQZ63265.1"/>
    <property type="molecule type" value="Genomic_DNA"/>
</dbReference>
<evidence type="ECO:0000313" key="2">
    <source>
        <dbReference type="Proteomes" id="UP000190797"/>
    </source>
</evidence>
<protein>
    <submittedName>
        <fullName evidence="1">Uncharacterized protein</fullName>
    </submittedName>
</protein>
<dbReference type="Proteomes" id="UP000190797">
    <property type="component" value="Chromosome"/>
</dbReference>
<organism evidence="1 2">
    <name type="scientific">[Actinomadura] parvosata subsp. kistnae</name>
    <dbReference type="NCBI Taxonomy" id="1909395"/>
    <lineage>
        <taxon>Bacteria</taxon>
        <taxon>Bacillati</taxon>
        <taxon>Actinomycetota</taxon>
        <taxon>Actinomycetes</taxon>
        <taxon>Streptosporangiales</taxon>
        <taxon>Streptosporangiaceae</taxon>
        <taxon>Nonomuraea</taxon>
    </lineage>
</organism>